<evidence type="ECO:0000313" key="2">
    <source>
        <dbReference type="Proteomes" id="UP000887458"/>
    </source>
</evidence>
<accession>A0ABQ8IV86</accession>
<dbReference type="Proteomes" id="UP000887458">
    <property type="component" value="Unassembled WGS sequence"/>
</dbReference>
<gene>
    <name evidence="1" type="ORF">DERP_008426</name>
</gene>
<name>A0ABQ8IV86_DERPT</name>
<sequence length="70" mass="7712">MITGAAVVHDETEMALQAKIGSTNMTKRTKKNGSSSIRTRSLTRKVIDNNDDDGDDTNFITLTTRNIHFG</sequence>
<dbReference type="EMBL" id="NJHN03000112">
    <property type="protein sequence ID" value="KAH9414231.1"/>
    <property type="molecule type" value="Genomic_DNA"/>
</dbReference>
<proteinExistence type="predicted"/>
<organism evidence="1 2">
    <name type="scientific">Dermatophagoides pteronyssinus</name>
    <name type="common">European house dust mite</name>
    <dbReference type="NCBI Taxonomy" id="6956"/>
    <lineage>
        <taxon>Eukaryota</taxon>
        <taxon>Metazoa</taxon>
        <taxon>Ecdysozoa</taxon>
        <taxon>Arthropoda</taxon>
        <taxon>Chelicerata</taxon>
        <taxon>Arachnida</taxon>
        <taxon>Acari</taxon>
        <taxon>Acariformes</taxon>
        <taxon>Sarcoptiformes</taxon>
        <taxon>Astigmata</taxon>
        <taxon>Psoroptidia</taxon>
        <taxon>Analgoidea</taxon>
        <taxon>Pyroglyphidae</taxon>
        <taxon>Dermatophagoidinae</taxon>
        <taxon>Dermatophagoides</taxon>
    </lineage>
</organism>
<evidence type="ECO:0000313" key="1">
    <source>
        <dbReference type="EMBL" id="KAH9414231.1"/>
    </source>
</evidence>
<comment type="caution">
    <text evidence="1">The sequence shown here is derived from an EMBL/GenBank/DDBJ whole genome shotgun (WGS) entry which is preliminary data.</text>
</comment>
<reference evidence="1 2" key="1">
    <citation type="journal article" date="2018" name="J. Allergy Clin. Immunol.">
        <title>High-quality assembly of Dermatophagoides pteronyssinus genome and transcriptome reveals a wide range of novel allergens.</title>
        <authorList>
            <person name="Liu X.Y."/>
            <person name="Yang K.Y."/>
            <person name="Wang M.Q."/>
            <person name="Kwok J.S."/>
            <person name="Zeng X."/>
            <person name="Yang Z."/>
            <person name="Xiao X.J."/>
            <person name="Lau C.P."/>
            <person name="Li Y."/>
            <person name="Huang Z.M."/>
            <person name="Ba J.G."/>
            <person name="Yim A.K."/>
            <person name="Ouyang C.Y."/>
            <person name="Ngai S.M."/>
            <person name="Chan T.F."/>
            <person name="Leung E.L."/>
            <person name="Liu L."/>
            <person name="Liu Z.G."/>
            <person name="Tsui S.K."/>
        </authorList>
    </citation>
    <scope>NUCLEOTIDE SEQUENCE [LARGE SCALE GENOMIC DNA]</scope>
    <source>
        <strain evidence="1">Derp</strain>
    </source>
</reference>
<protein>
    <submittedName>
        <fullName evidence="1">Uncharacterized protein</fullName>
    </submittedName>
</protein>
<reference evidence="1 2" key="2">
    <citation type="journal article" date="2022" name="Mol. Biol. Evol.">
        <title>Comparative Genomics Reveals Insights into the Divergent Evolution of Astigmatic Mites and Household Pest Adaptations.</title>
        <authorList>
            <person name="Xiong Q."/>
            <person name="Wan A.T."/>
            <person name="Liu X."/>
            <person name="Fung C.S."/>
            <person name="Xiao X."/>
            <person name="Malainual N."/>
            <person name="Hou J."/>
            <person name="Wang L."/>
            <person name="Wang M."/>
            <person name="Yang K.Y."/>
            <person name="Cui Y."/>
            <person name="Leung E.L."/>
            <person name="Nong W."/>
            <person name="Shin S.K."/>
            <person name="Au S.W."/>
            <person name="Jeong K.Y."/>
            <person name="Chew F.T."/>
            <person name="Hui J.H."/>
            <person name="Leung T.F."/>
            <person name="Tungtrongchitr A."/>
            <person name="Zhong N."/>
            <person name="Liu Z."/>
            <person name="Tsui S.K."/>
        </authorList>
    </citation>
    <scope>NUCLEOTIDE SEQUENCE [LARGE SCALE GENOMIC DNA]</scope>
    <source>
        <strain evidence="1">Derp</strain>
    </source>
</reference>
<keyword evidence="2" id="KW-1185">Reference proteome</keyword>